<sequence length="530" mass="55160">MKYLAALLLLPALTPPGHALDIRAYNSALHDRFTGYPFSTVMNPAFLYDASKFTGVGWNGSEAYKQFALISPQHFVCASHPGAPPAIGHNLRFIDSNGNLVQRQITALASIPADDLGNTDLMVGTLAAAVPSSVVKPLAWLNLPTEGDYAGHDLVVFGYGLVPGVVVRAGHGTIEDFGNGDVDGSGTSYGTTRLMRFIYEGSGTDPNDAHFIGGDSGSPTFVMQGGQPALVGIHYGVNPVGSDFHNYDTFIPPHVPKVDLLLSGSGYRMRPAIFTPTTLALTSGSTPANLQSGASGSVNLTVGNTGAETTGNLTVTVSFPLSLAPSSITSAGCVVESVSTGVWQVRKAVVAAAENVVITAAWPSVPNTSELTATVAVESDTTTTSTHPLSIPVAQTYASWSQGLSEAGEADDPDDDGEVNLLEYAFGSPPSSGSHALPGGVLPFPVLMNQAGTVTLSYPERTQAALLGLSYAVETTTDPAQPSWPLSLPVGAVTSTQPYVPAIPGFVKRTLTWPADGPRKLARVRVELAE</sequence>
<evidence type="ECO:0000256" key="1">
    <source>
        <dbReference type="SAM" id="SignalP"/>
    </source>
</evidence>
<dbReference type="Proteomes" id="UP001165653">
    <property type="component" value="Unassembled WGS sequence"/>
</dbReference>
<feature type="signal peptide" evidence="1">
    <location>
        <begin position="1"/>
        <end position="19"/>
    </location>
</feature>
<keyword evidence="3" id="KW-1185">Reference proteome</keyword>
<dbReference type="SUPFAM" id="SSF50494">
    <property type="entry name" value="Trypsin-like serine proteases"/>
    <property type="match status" value="1"/>
</dbReference>
<keyword evidence="1" id="KW-0732">Signal</keyword>
<comment type="caution">
    <text evidence="2">The sequence shown here is derived from an EMBL/GenBank/DDBJ whole genome shotgun (WGS) entry which is preliminary data.</text>
</comment>
<gene>
    <name evidence="2" type="ORF">OJ996_06590</name>
</gene>
<feature type="chain" id="PRO_5047019000" description="CARDB protein" evidence="1">
    <location>
        <begin position="20"/>
        <end position="530"/>
    </location>
</feature>
<evidence type="ECO:0000313" key="2">
    <source>
        <dbReference type="EMBL" id="MCW1913230.1"/>
    </source>
</evidence>
<dbReference type="EMBL" id="JAPDDR010000003">
    <property type="protein sequence ID" value="MCW1913230.1"/>
    <property type="molecule type" value="Genomic_DNA"/>
</dbReference>
<organism evidence="2 3">
    <name type="scientific">Luteolibacter rhizosphaerae</name>
    <dbReference type="NCBI Taxonomy" id="2989719"/>
    <lineage>
        <taxon>Bacteria</taxon>
        <taxon>Pseudomonadati</taxon>
        <taxon>Verrucomicrobiota</taxon>
        <taxon>Verrucomicrobiia</taxon>
        <taxon>Verrucomicrobiales</taxon>
        <taxon>Verrucomicrobiaceae</taxon>
        <taxon>Luteolibacter</taxon>
    </lineage>
</organism>
<name>A0ABT3G068_9BACT</name>
<dbReference type="InterPro" id="IPR009003">
    <property type="entry name" value="Peptidase_S1_PA"/>
</dbReference>
<evidence type="ECO:0008006" key="4">
    <source>
        <dbReference type="Google" id="ProtNLM"/>
    </source>
</evidence>
<protein>
    <recommendedName>
        <fullName evidence="4">CARDB protein</fullName>
    </recommendedName>
</protein>
<accession>A0ABT3G068</accession>
<evidence type="ECO:0000313" key="3">
    <source>
        <dbReference type="Proteomes" id="UP001165653"/>
    </source>
</evidence>
<proteinExistence type="predicted"/>
<reference evidence="2" key="1">
    <citation type="submission" date="2022-10" db="EMBL/GenBank/DDBJ databases">
        <title>Luteolibacter sp. GHJ8, whole genome shotgun sequencing project.</title>
        <authorList>
            <person name="Zhao G."/>
            <person name="Shen L."/>
        </authorList>
    </citation>
    <scope>NUCLEOTIDE SEQUENCE</scope>
    <source>
        <strain evidence="2">GHJ8</strain>
    </source>
</reference>
<dbReference type="RefSeq" id="WP_264512475.1">
    <property type="nucleotide sequence ID" value="NZ_JAPDDR010000003.1"/>
</dbReference>